<comment type="caution">
    <text evidence="1">The sequence shown here is derived from an EMBL/GenBank/DDBJ whole genome shotgun (WGS) entry which is preliminary data.</text>
</comment>
<organism evidence="1 2">
    <name type="scientific">Stylosanthes scabra</name>
    <dbReference type="NCBI Taxonomy" id="79078"/>
    <lineage>
        <taxon>Eukaryota</taxon>
        <taxon>Viridiplantae</taxon>
        <taxon>Streptophyta</taxon>
        <taxon>Embryophyta</taxon>
        <taxon>Tracheophyta</taxon>
        <taxon>Spermatophyta</taxon>
        <taxon>Magnoliopsida</taxon>
        <taxon>eudicotyledons</taxon>
        <taxon>Gunneridae</taxon>
        <taxon>Pentapetalae</taxon>
        <taxon>rosids</taxon>
        <taxon>fabids</taxon>
        <taxon>Fabales</taxon>
        <taxon>Fabaceae</taxon>
        <taxon>Papilionoideae</taxon>
        <taxon>50 kb inversion clade</taxon>
        <taxon>dalbergioids sensu lato</taxon>
        <taxon>Dalbergieae</taxon>
        <taxon>Pterocarpus clade</taxon>
        <taxon>Stylosanthes</taxon>
    </lineage>
</organism>
<dbReference type="EMBL" id="JASCZI010091171">
    <property type="protein sequence ID" value="MED6149307.1"/>
    <property type="molecule type" value="Genomic_DNA"/>
</dbReference>
<name>A0ABU6TL33_9FABA</name>
<accession>A0ABU6TL33</accession>
<gene>
    <name evidence="1" type="ORF">PIB30_061142</name>
</gene>
<reference evidence="1 2" key="1">
    <citation type="journal article" date="2023" name="Plants (Basel)">
        <title>Bridging the Gap: Combining Genomics and Transcriptomics Approaches to Understand Stylosanthes scabra, an Orphan Legume from the Brazilian Caatinga.</title>
        <authorList>
            <person name="Ferreira-Neto J.R.C."/>
            <person name="da Silva M.D."/>
            <person name="Binneck E."/>
            <person name="de Melo N.F."/>
            <person name="da Silva R.H."/>
            <person name="de Melo A.L.T.M."/>
            <person name="Pandolfi V."/>
            <person name="Bustamante F.O."/>
            <person name="Brasileiro-Vidal A.C."/>
            <person name="Benko-Iseppon A.M."/>
        </authorList>
    </citation>
    <scope>NUCLEOTIDE SEQUENCE [LARGE SCALE GENOMIC DNA]</scope>
    <source>
        <tissue evidence="1">Leaves</tissue>
    </source>
</reference>
<evidence type="ECO:0000313" key="1">
    <source>
        <dbReference type="EMBL" id="MED6149307.1"/>
    </source>
</evidence>
<proteinExistence type="predicted"/>
<protein>
    <submittedName>
        <fullName evidence="1">Uncharacterized protein</fullName>
    </submittedName>
</protein>
<sequence length="86" mass="9727">MKPRHLSEGLLPEDKHPSSGDCWTDNISEVYFSIWEGAEKVNDETTGKGVSSMSERLIDFKAQLTIQRNELPGLRNTFRGYPVMSP</sequence>
<evidence type="ECO:0000313" key="2">
    <source>
        <dbReference type="Proteomes" id="UP001341840"/>
    </source>
</evidence>
<keyword evidence="2" id="KW-1185">Reference proteome</keyword>
<dbReference type="Proteomes" id="UP001341840">
    <property type="component" value="Unassembled WGS sequence"/>
</dbReference>